<dbReference type="PANTHER" id="PTHR11786:SF0">
    <property type="entry name" value="ARYLAMINE N-ACETYLTRANSFERASE 4-RELATED"/>
    <property type="match status" value="1"/>
</dbReference>
<dbReference type="InterPro" id="IPR038765">
    <property type="entry name" value="Papain-like_cys_pep_sf"/>
</dbReference>
<dbReference type="PANTHER" id="PTHR11786">
    <property type="entry name" value="N-HYDROXYARYLAMINE O-ACETYLTRANSFERASE"/>
    <property type="match status" value="1"/>
</dbReference>
<name>A0ABV0BDP7_9SPHN</name>
<dbReference type="Pfam" id="PF00797">
    <property type="entry name" value="Acetyltransf_2"/>
    <property type="match status" value="1"/>
</dbReference>
<sequence>MMPRSVADARAARAWTQAERWGTLRAMELAAYFDRIGYSGPRMPDLATLKAVMRAHVAAIPFENIDVQMGVRSSTALPGIFDKLVVRRRGGWCYENNGLFGWALGEMGFDVRRVCGGVMRIARGDAALGNHLTLIVTLDEAPWLVDAGFGGSLAGPIPLAEATRHYPPFAVALARQPDGYWRFEERYGTAEPFSYDFLPDPADEALFSRQCLTQQTDAASVFVQNLVVQQRQGDRHVSLRGRVLLERWTDGQATRRLRNAGEFVDMLRGQFGLEVPGVERLWPRIVARHAELFPDEATEAVA</sequence>
<accession>A0ABV0BDP7</accession>
<dbReference type="InterPro" id="IPR001447">
    <property type="entry name" value="Arylamine_N-AcTrfase"/>
</dbReference>
<dbReference type="SUPFAM" id="SSF54001">
    <property type="entry name" value="Cysteine proteinases"/>
    <property type="match status" value="1"/>
</dbReference>
<evidence type="ECO:0000313" key="4">
    <source>
        <dbReference type="Proteomes" id="UP001427805"/>
    </source>
</evidence>
<keyword evidence="4" id="KW-1185">Reference proteome</keyword>
<proteinExistence type="inferred from homology"/>
<evidence type="ECO:0000313" key="3">
    <source>
        <dbReference type="EMBL" id="MEN3748996.1"/>
    </source>
</evidence>
<organism evidence="3 4">
    <name type="scientific">Sphingomonas rustica</name>
    <dbReference type="NCBI Taxonomy" id="3103142"/>
    <lineage>
        <taxon>Bacteria</taxon>
        <taxon>Pseudomonadati</taxon>
        <taxon>Pseudomonadota</taxon>
        <taxon>Alphaproteobacteria</taxon>
        <taxon>Sphingomonadales</taxon>
        <taxon>Sphingomonadaceae</taxon>
        <taxon>Sphingomonas</taxon>
    </lineage>
</organism>
<evidence type="ECO:0000256" key="1">
    <source>
        <dbReference type="ARBA" id="ARBA00006547"/>
    </source>
</evidence>
<dbReference type="RefSeq" id="WP_346248038.1">
    <property type="nucleotide sequence ID" value="NZ_JBDIZK010000011.1"/>
</dbReference>
<dbReference type="EMBL" id="JBDIZK010000011">
    <property type="protein sequence ID" value="MEN3748996.1"/>
    <property type="molecule type" value="Genomic_DNA"/>
</dbReference>
<comment type="similarity">
    <text evidence="1 2">Belongs to the arylamine N-acetyltransferase family.</text>
</comment>
<reference evidence="3 4" key="1">
    <citation type="submission" date="2024-05" db="EMBL/GenBank/DDBJ databases">
        <title>Sphingomonas sp. HF-S3 16S ribosomal RNA gene Genome sequencing and assembly.</title>
        <authorList>
            <person name="Lee H."/>
        </authorList>
    </citation>
    <scope>NUCLEOTIDE SEQUENCE [LARGE SCALE GENOMIC DNA]</scope>
    <source>
        <strain evidence="3 4">HF-S3</strain>
    </source>
</reference>
<gene>
    <name evidence="3" type="ORF">TPR58_17605</name>
</gene>
<comment type="caution">
    <text evidence="3">The sequence shown here is derived from an EMBL/GenBank/DDBJ whole genome shotgun (WGS) entry which is preliminary data.</text>
</comment>
<dbReference type="Proteomes" id="UP001427805">
    <property type="component" value="Unassembled WGS sequence"/>
</dbReference>
<protein>
    <submittedName>
        <fullName evidence="3">Arylamine N-acetyltransferase</fullName>
    </submittedName>
</protein>
<dbReference type="PRINTS" id="PR01543">
    <property type="entry name" value="ANATRNSFRASE"/>
</dbReference>
<evidence type="ECO:0000256" key="2">
    <source>
        <dbReference type="RuleBase" id="RU003452"/>
    </source>
</evidence>
<dbReference type="Gene3D" id="3.30.2140.10">
    <property type="entry name" value="Arylamine N-acetyltransferase"/>
    <property type="match status" value="1"/>
</dbReference>
<dbReference type="Gene3D" id="2.40.128.150">
    <property type="entry name" value="Cysteine proteinases"/>
    <property type="match status" value="1"/>
</dbReference>